<gene>
    <name evidence="1" type="ORF">MHPYR_100139</name>
</gene>
<name>A0A1Y5P1J6_9MYCO</name>
<sequence length="27" mass="3084">MPPNFDWGAQAFSVQFPFNGLQMAGYY</sequence>
<organism evidence="1">
    <name type="scientific">uncultured Mycobacterium sp</name>
    <dbReference type="NCBI Taxonomy" id="171292"/>
    <lineage>
        <taxon>Bacteria</taxon>
        <taxon>Bacillati</taxon>
        <taxon>Actinomycetota</taxon>
        <taxon>Actinomycetes</taxon>
        <taxon>Mycobacteriales</taxon>
        <taxon>Mycobacteriaceae</taxon>
        <taxon>Mycobacterium</taxon>
        <taxon>environmental samples</taxon>
    </lineage>
</organism>
<dbReference type="EMBL" id="FLQS01000002">
    <property type="protein sequence ID" value="SBS71199.1"/>
    <property type="molecule type" value="Genomic_DNA"/>
</dbReference>
<dbReference type="AlphaFoldDB" id="A0A1Y5P1J6"/>
<evidence type="ECO:0000313" key="1">
    <source>
        <dbReference type="EMBL" id="SBS71199.1"/>
    </source>
</evidence>
<reference evidence="1" key="1">
    <citation type="submission" date="2016-03" db="EMBL/GenBank/DDBJ databases">
        <authorList>
            <person name="Ploux O."/>
        </authorList>
    </citation>
    <scope>NUCLEOTIDE SEQUENCE</scope>
    <source>
        <strain evidence="1">UC10</strain>
    </source>
</reference>
<accession>A0A1Y5P1J6</accession>
<protein>
    <submittedName>
        <fullName evidence="1">Uncharacterized protein</fullName>
    </submittedName>
</protein>
<proteinExistence type="predicted"/>